<dbReference type="AlphaFoldDB" id="A0A495WED2"/>
<evidence type="ECO:0000313" key="3">
    <source>
        <dbReference type="EMBL" id="RKT59564.1"/>
    </source>
</evidence>
<comment type="caution">
    <text evidence="3">The sequence shown here is derived from an EMBL/GenBank/DDBJ whole genome shotgun (WGS) entry which is preliminary data.</text>
</comment>
<dbReference type="InterPro" id="IPR008207">
    <property type="entry name" value="Sig_transdc_His_kin_Hpt_dom"/>
</dbReference>
<accession>A0A495WED2</accession>
<dbReference type="Gene3D" id="1.20.120.160">
    <property type="entry name" value="HPT domain"/>
    <property type="match status" value="1"/>
</dbReference>
<dbReference type="GO" id="GO:0000160">
    <property type="term" value="P:phosphorelay signal transduction system"/>
    <property type="evidence" value="ECO:0007669"/>
    <property type="project" value="UniProtKB-KW"/>
</dbReference>
<dbReference type="GO" id="GO:0004672">
    <property type="term" value="F:protein kinase activity"/>
    <property type="evidence" value="ECO:0007669"/>
    <property type="project" value="UniProtKB-ARBA"/>
</dbReference>
<protein>
    <submittedName>
        <fullName evidence="3">Hpt domain-containing protein</fullName>
    </submittedName>
</protein>
<dbReference type="EMBL" id="RBXP01000013">
    <property type="protein sequence ID" value="RKT59564.1"/>
    <property type="molecule type" value="Genomic_DNA"/>
</dbReference>
<evidence type="ECO:0000256" key="1">
    <source>
        <dbReference type="ARBA" id="ARBA00023012"/>
    </source>
</evidence>
<proteinExistence type="predicted"/>
<dbReference type="InterPro" id="IPR036641">
    <property type="entry name" value="HPT_dom_sf"/>
</dbReference>
<sequence>MMLIPQKLDGFDVEDAVARMLDRPELWWQAVGFFVHHFAGWKTTWQASVGDDAAERRQVHALRSAAANVGAVTLAAAAERLEKALLSRLDGKPEEIPGNWRTLLGEAFDRAWGAAARAWQDAGCDLPERP</sequence>
<gene>
    <name evidence="3" type="ORF">DFR40_1452</name>
</gene>
<feature type="domain" description="HPt" evidence="2">
    <location>
        <begin position="51"/>
        <end position="99"/>
    </location>
</feature>
<reference evidence="3 4" key="1">
    <citation type="submission" date="2018-10" db="EMBL/GenBank/DDBJ databases">
        <title>Genomic Encyclopedia of Type Strains, Phase IV (KMG-IV): sequencing the most valuable type-strain genomes for metagenomic binning, comparative biology and taxonomic classification.</title>
        <authorList>
            <person name="Goeker M."/>
        </authorList>
    </citation>
    <scope>NUCLEOTIDE SEQUENCE [LARGE SCALE GENOMIC DNA]</scope>
    <source>
        <strain evidence="3 4">DSM 23841</strain>
    </source>
</reference>
<evidence type="ECO:0000259" key="2">
    <source>
        <dbReference type="Pfam" id="PF01627"/>
    </source>
</evidence>
<name>A0A495WED2_9RHOO</name>
<dbReference type="OrthoDB" id="9181376at2"/>
<dbReference type="Pfam" id="PF01627">
    <property type="entry name" value="Hpt"/>
    <property type="match status" value="1"/>
</dbReference>
<dbReference type="RefSeq" id="WP_121457796.1">
    <property type="nucleotide sequence ID" value="NZ_JAANMQ010000002.1"/>
</dbReference>
<dbReference type="Proteomes" id="UP000270626">
    <property type="component" value="Unassembled WGS sequence"/>
</dbReference>
<evidence type="ECO:0000313" key="4">
    <source>
        <dbReference type="Proteomes" id="UP000270626"/>
    </source>
</evidence>
<keyword evidence="4" id="KW-1185">Reference proteome</keyword>
<organism evidence="3 4">
    <name type="scientific">Azonexus fungiphilus</name>
    <dbReference type="NCBI Taxonomy" id="146940"/>
    <lineage>
        <taxon>Bacteria</taxon>
        <taxon>Pseudomonadati</taxon>
        <taxon>Pseudomonadota</taxon>
        <taxon>Betaproteobacteria</taxon>
        <taxon>Rhodocyclales</taxon>
        <taxon>Azonexaceae</taxon>
        <taxon>Azonexus</taxon>
    </lineage>
</organism>
<dbReference type="SUPFAM" id="SSF47226">
    <property type="entry name" value="Histidine-containing phosphotransfer domain, HPT domain"/>
    <property type="match status" value="1"/>
</dbReference>
<keyword evidence="1" id="KW-0902">Two-component regulatory system</keyword>